<dbReference type="PANTHER" id="PTHR43245">
    <property type="entry name" value="BIFUNCTIONAL POLYMYXIN RESISTANCE PROTEIN ARNA"/>
    <property type="match status" value="1"/>
</dbReference>
<dbReference type="PANTHER" id="PTHR43245:SF51">
    <property type="entry name" value="SHORT CHAIN DEHYDROGENASE_REDUCTASE FAMILY 42E, MEMBER 2"/>
    <property type="match status" value="1"/>
</dbReference>
<accession>A0ABP8J2E6</accession>
<keyword evidence="3" id="KW-1185">Reference proteome</keyword>
<evidence type="ECO:0000313" key="3">
    <source>
        <dbReference type="Proteomes" id="UP001500642"/>
    </source>
</evidence>
<reference evidence="3" key="1">
    <citation type="journal article" date="2019" name="Int. J. Syst. Evol. Microbiol.">
        <title>The Global Catalogue of Microorganisms (GCM) 10K type strain sequencing project: providing services to taxonomists for standard genome sequencing and annotation.</title>
        <authorList>
            <consortium name="The Broad Institute Genomics Platform"/>
            <consortium name="The Broad Institute Genome Sequencing Center for Infectious Disease"/>
            <person name="Wu L."/>
            <person name="Ma J."/>
        </authorList>
    </citation>
    <scope>NUCLEOTIDE SEQUENCE [LARGE SCALE GENOMIC DNA]</scope>
    <source>
        <strain evidence="3">JCM 17808</strain>
    </source>
</reference>
<dbReference type="RefSeq" id="WP_345029354.1">
    <property type="nucleotide sequence ID" value="NZ_BAABGL010000002.1"/>
</dbReference>
<gene>
    <name evidence="2" type="ORF">GCM10023167_03620</name>
</gene>
<proteinExistence type="predicted"/>
<sequence>MSIVVTGASGFIGRAVVQRLLEDGRRVVSLGRTDPQIPGLAHHAWDIREPADASALRALPYLETVVHCAGLVDDWSDADDLHAVNVTGTRHVLDAFPDQRIIHLSSTDVYDPQREHHRLYEEAGPVAEDRYPEPGPALSKALAEAVVQRVRPQALVLRPAVVYGPGDTTLFPRLRATIENGTLRIPGGGRKQMTLTHIDTLTGAVLAGIDRPGVSGPINVGDPKPYVLKDALLTYLARTGEEQVELDEVAADLALAKTWYAERRARKKGGRPPITRYTIRQVVHERTYDLTRLEQQLGFTGVQHLAPRRA</sequence>
<protein>
    <submittedName>
        <fullName evidence="2">NAD(P)-dependent oxidoreductase</fullName>
    </submittedName>
</protein>
<dbReference type="Proteomes" id="UP001500642">
    <property type="component" value="Unassembled WGS sequence"/>
</dbReference>
<dbReference type="InterPro" id="IPR001509">
    <property type="entry name" value="Epimerase_deHydtase"/>
</dbReference>
<feature type="domain" description="NAD-dependent epimerase/dehydratase" evidence="1">
    <location>
        <begin position="3"/>
        <end position="221"/>
    </location>
</feature>
<dbReference type="EMBL" id="BAABGL010000002">
    <property type="protein sequence ID" value="GAA4383761.1"/>
    <property type="molecule type" value="Genomic_DNA"/>
</dbReference>
<evidence type="ECO:0000313" key="2">
    <source>
        <dbReference type="EMBL" id="GAA4383761.1"/>
    </source>
</evidence>
<dbReference type="CDD" id="cd08946">
    <property type="entry name" value="SDR_e"/>
    <property type="match status" value="1"/>
</dbReference>
<dbReference type="SUPFAM" id="SSF51735">
    <property type="entry name" value="NAD(P)-binding Rossmann-fold domains"/>
    <property type="match status" value="1"/>
</dbReference>
<comment type="caution">
    <text evidence="2">The sequence shown here is derived from an EMBL/GenBank/DDBJ whole genome shotgun (WGS) entry which is preliminary data.</text>
</comment>
<dbReference type="Pfam" id="PF01370">
    <property type="entry name" value="Epimerase"/>
    <property type="match status" value="1"/>
</dbReference>
<dbReference type="InterPro" id="IPR050177">
    <property type="entry name" value="Lipid_A_modif_metabolic_enz"/>
</dbReference>
<dbReference type="Gene3D" id="3.40.50.720">
    <property type="entry name" value="NAD(P)-binding Rossmann-like Domain"/>
    <property type="match status" value="1"/>
</dbReference>
<dbReference type="InterPro" id="IPR036291">
    <property type="entry name" value="NAD(P)-bd_dom_sf"/>
</dbReference>
<evidence type="ECO:0000259" key="1">
    <source>
        <dbReference type="Pfam" id="PF01370"/>
    </source>
</evidence>
<organism evidence="2 3">
    <name type="scientific">Brevibacterium pityocampae</name>
    <dbReference type="NCBI Taxonomy" id="506594"/>
    <lineage>
        <taxon>Bacteria</taxon>
        <taxon>Bacillati</taxon>
        <taxon>Actinomycetota</taxon>
        <taxon>Actinomycetes</taxon>
        <taxon>Micrococcales</taxon>
        <taxon>Brevibacteriaceae</taxon>
        <taxon>Brevibacterium</taxon>
    </lineage>
</organism>
<name>A0ABP8J2E6_9MICO</name>